<evidence type="ECO:0000313" key="1">
    <source>
        <dbReference type="EMBL" id="KMM66622.1"/>
    </source>
</evidence>
<protein>
    <submittedName>
        <fullName evidence="1">Uncharacterized protein</fullName>
    </submittedName>
</protein>
<reference evidence="2" key="2">
    <citation type="journal article" date="2009" name="Genome Res.">
        <title>Comparative genomic analyses of the human fungal pathogens Coccidioides and their relatives.</title>
        <authorList>
            <person name="Sharpton T.J."/>
            <person name="Stajich J.E."/>
            <person name="Rounsley S.D."/>
            <person name="Gardner M.J."/>
            <person name="Wortman J.R."/>
            <person name="Jordar V.S."/>
            <person name="Maiti R."/>
            <person name="Kodira C.D."/>
            <person name="Neafsey D.E."/>
            <person name="Zeng Q."/>
            <person name="Hung C.-Y."/>
            <person name="McMahan C."/>
            <person name="Muszewska A."/>
            <person name="Grynberg M."/>
            <person name="Mandel M.A."/>
            <person name="Kellner E.M."/>
            <person name="Barker B.M."/>
            <person name="Galgiani J.N."/>
            <person name="Orbach M.J."/>
            <person name="Kirkland T.N."/>
            <person name="Cole G.T."/>
            <person name="Henn M.R."/>
            <person name="Birren B.W."/>
            <person name="Taylor J.W."/>
        </authorList>
    </citation>
    <scope>NUCLEOTIDE SEQUENCE [LARGE SCALE GENOMIC DNA]</scope>
    <source>
        <strain evidence="2">RMSCC 3488</strain>
    </source>
</reference>
<sequence length="100" mass="11670">MLKFTPCMYGIRIPCCTCTFAWAILTREALKVTPDRQRVPTTKFFVVLVRHALGREHAGTPDEFRIPGNHVHRRSLFPHKKNKRNFHFDLWNLDGHGQEG</sequence>
<accession>A0A0J6I5H6</accession>
<reference evidence="2" key="3">
    <citation type="journal article" date="2010" name="Genome Res.">
        <title>Population genomic sequencing of Coccidioides fungi reveals recent hybridization and transposon control.</title>
        <authorList>
            <person name="Neafsey D.E."/>
            <person name="Barker B.M."/>
            <person name="Sharpton T.J."/>
            <person name="Stajich J.E."/>
            <person name="Park D.J."/>
            <person name="Whiston E."/>
            <person name="Hung C.-Y."/>
            <person name="McMahan C."/>
            <person name="White J."/>
            <person name="Sykes S."/>
            <person name="Heiman D."/>
            <person name="Young S."/>
            <person name="Zeng Q."/>
            <person name="Abouelleil A."/>
            <person name="Aftuck L."/>
            <person name="Bessette D."/>
            <person name="Brown A."/>
            <person name="FitzGerald M."/>
            <person name="Lui A."/>
            <person name="Macdonald J.P."/>
            <person name="Priest M."/>
            <person name="Orbach M.J."/>
            <person name="Galgiani J.N."/>
            <person name="Kirkland T.N."/>
            <person name="Cole G.T."/>
            <person name="Birren B.W."/>
            <person name="Henn M.R."/>
            <person name="Taylor J.W."/>
            <person name="Rounsley S.D."/>
        </authorList>
    </citation>
    <scope>NUCLEOTIDE SEQUENCE [LARGE SCALE GENOMIC DNA]</scope>
    <source>
        <strain evidence="2">RMSCC 3488</strain>
    </source>
</reference>
<dbReference type="VEuPathDB" id="FungiDB:CPAG_02960"/>
<dbReference type="AlphaFoldDB" id="A0A0J6I5H6"/>
<name>A0A0J6I5H6_COCPO</name>
<proteinExistence type="predicted"/>
<dbReference type="Proteomes" id="UP000054567">
    <property type="component" value="Unassembled WGS sequence"/>
</dbReference>
<evidence type="ECO:0000313" key="2">
    <source>
        <dbReference type="Proteomes" id="UP000054567"/>
    </source>
</evidence>
<gene>
    <name evidence="1" type="ORF">CPAG_02960</name>
</gene>
<organism evidence="1 2">
    <name type="scientific">Coccidioides posadasii RMSCC 3488</name>
    <dbReference type="NCBI Taxonomy" id="454284"/>
    <lineage>
        <taxon>Eukaryota</taxon>
        <taxon>Fungi</taxon>
        <taxon>Dikarya</taxon>
        <taxon>Ascomycota</taxon>
        <taxon>Pezizomycotina</taxon>
        <taxon>Eurotiomycetes</taxon>
        <taxon>Eurotiomycetidae</taxon>
        <taxon>Onygenales</taxon>
        <taxon>Onygenaceae</taxon>
        <taxon>Coccidioides</taxon>
    </lineage>
</organism>
<reference evidence="1 2" key="1">
    <citation type="submission" date="2007-06" db="EMBL/GenBank/DDBJ databases">
        <title>The Genome Sequence of Coccidioides posadasii RMSCC_3488.</title>
        <authorList>
            <consortium name="Coccidioides Genome Resources Consortium"/>
            <consortium name="The Broad Institute Genome Sequencing Platform"/>
            <person name="Henn M.R."/>
            <person name="Sykes S."/>
            <person name="Young S."/>
            <person name="Jaffe D."/>
            <person name="Berlin A."/>
            <person name="Alvarez P."/>
            <person name="Butler J."/>
            <person name="Gnerre S."/>
            <person name="Grabherr M."/>
            <person name="Mauceli E."/>
            <person name="Brockman W."/>
            <person name="Kodira C."/>
            <person name="Alvarado L."/>
            <person name="Zeng Q."/>
            <person name="Crawford M."/>
            <person name="Antoine C."/>
            <person name="Devon K."/>
            <person name="Galgiani J."/>
            <person name="Orsborn K."/>
            <person name="Lewis M.L."/>
            <person name="Nusbaum C."/>
            <person name="Galagan J."/>
            <person name="Birren B."/>
        </authorList>
    </citation>
    <scope>NUCLEOTIDE SEQUENCE [LARGE SCALE GENOMIC DNA]</scope>
    <source>
        <strain evidence="1 2">RMSCC 3488</strain>
    </source>
</reference>
<dbReference type="EMBL" id="DS268110">
    <property type="protein sequence ID" value="KMM66622.1"/>
    <property type="molecule type" value="Genomic_DNA"/>
</dbReference>